<evidence type="ECO:0000256" key="1">
    <source>
        <dbReference type="ARBA" id="ARBA00007637"/>
    </source>
</evidence>
<organism evidence="3 4">
    <name type="scientific">Treponema porcinum</name>
    <dbReference type="NCBI Taxonomy" id="261392"/>
    <lineage>
        <taxon>Bacteria</taxon>
        <taxon>Pseudomonadati</taxon>
        <taxon>Spirochaetota</taxon>
        <taxon>Spirochaetia</taxon>
        <taxon>Spirochaetales</taxon>
        <taxon>Treponemataceae</taxon>
        <taxon>Treponema</taxon>
    </lineage>
</organism>
<evidence type="ECO:0000313" key="3">
    <source>
        <dbReference type="EMBL" id="SJZ74601.1"/>
    </source>
</evidence>
<dbReference type="Gene3D" id="3.40.50.720">
    <property type="entry name" value="NAD(P)-binding Rossmann-like Domain"/>
    <property type="match status" value="1"/>
</dbReference>
<protein>
    <submittedName>
        <fullName evidence="3">NAD dependent epimerase/dehydratase family protein</fullName>
    </submittedName>
</protein>
<name>A0A1T4N621_TREPO</name>
<evidence type="ECO:0000313" key="4">
    <source>
        <dbReference type="Proteomes" id="UP000190423"/>
    </source>
</evidence>
<dbReference type="GeneID" id="78317570"/>
<dbReference type="Pfam" id="PF01370">
    <property type="entry name" value="Epimerase"/>
    <property type="match status" value="1"/>
</dbReference>
<dbReference type="InterPro" id="IPR036291">
    <property type="entry name" value="NAD(P)-bd_dom_sf"/>
</dbReference>
<dbReference type="PANTHER" id="PTHR43000">
    <property type="entry name" value="DTDP-D-GLUCOSE 4,6-DEHYDRATASE-RELATED"/>
    <property type="match status" value="1"/>
</dbReference>
<dbReference type="InterPro" id="IPR001509">
    <property type="entry name" value="Epimerase_deHydtase"/>
</dbReference>
<accession>A0A1T4N621</accession>
<keyword evidence="4" id="KW-1185">Reference proteome</keyword>
<feature type="domain" description="NAD-dependent epimerase/dehydratase" evidence="2">
    <location>
        <begin position="12"/>
        <end position="92"/>
    </location>
</feature>
<dbReference type="SUPFAM" id="SSF51735">
    <property type="entry name" value="NAD(P)-binding Rossmann-fold domains"/>
    <property type="match status" value="1"/>
</dbReference>
<dbReference type="EMBL" id="FUWG01000020">
    <property type="protein sequence ID" value="SJZ74601.1"/>
    <property type="molecule type" value="Genomic_DNA"/>
</dbReference>
<gene>
    <name evidence="3" type="ORF">SAMN02745149_02189</name>
</gene>
<dbReference type="Proteomes" id="UP000190423">
    <property type="component" value="Unassembled WGS sequence"/>
</dbReference>
<dbReference type="AlphaFoldDB" id="A0A1T4N621"/>
<comment type="similarity">
    <text evidence="1">Belongs to the NAD(P)-dependent epimerase/dehydratase family.</text>
</comment>
<proteinExistence type="inferred from homology"/>
<dbReference type="STRING" id="261392.SAMN02745149_02189"/>
<evidence type="ECO:0000259" key="2">
    <source>
        <dbReference type="Pfam" id="PF01370"/>
    </source>
</evidence>
<reference evidence="3 4" key="1">
    <citation type="submission" date="2017-02" db="EMBL/GenBank/DDBJ databases">
        <authorList>
            <person name="Peterson S.W."/>
        </authorList>
    </citation>
    <scope>NUCLEOTIDE SEQUENCE [LARGE SCALE GENOMIC DNA]</scope>
    <source>
        <strain evidence="3 4">ATCC BAA-908</strain>
    </source>
</reference>
<dbReference type="RefSeq" id="WP_200805321.1">
    <property type="nucleotide sequence ID" value="NZ_FUWG01000020.1"/>
</dbReference>
<sequence length="194" mass="22852">MWGDYGTNKILCEKYYSSVFPNTYIIRPPYLYGQGNNVYREAFAFDCADFNRTFYLPENGKMKMQFFHIDDLCRFIHILLEQKPEQRIFNVGNAQSISVKEWVNLCYAAAGQTPAFKFVDTSVPQRNYFCFHKYEYALDVSRMSALMPETISLSAGLNKSYDWYKAHKDEVNRRDYFNYIDNDLKISEKSNVKA</sequence>